<organism evidence="2 3">
    <name type="scientific">Methylopila jiangsuensis</name>
    <dbReference type="NCBI Taxonomy" id="586230"/>
    <lineage>
        <taxon>Bacteria</taxon>
        <taxon>Pseudomonadati</taxon>
        <taxon>Pseudomonadota</taxon>
        <taxon>Alphaproteobacteria</taxon>
        <taxon>Hyphomicrobiales</taxon>
        <taxon>Methylopilaceae</taxon>
        <taxon>Methylopila</taxon>
    </lineage>
</organism>
<reference evidence="2" key="1">
    <citation type="journal article" date="2014" name="Int. J. Syst. Evol. Microbiol.">
        <title>Complete genome sequence of Corynebacterium casei LMG S-19264T (=DSM 44701T), isolated from a smear-ripened cheese.</title>
        <authorList>
            <consortium name="US DOE Joint Genome Institute (JGI-PGF)"/>
            <person name="Walter F."/>
            <person name="Albersmeier A."/>
            <person name="Kalinowski J."/>
            <person name="Ruckert C."/>
        </authorList>
    </citation>
    <scope>NUCLEOTIDE SEQUENCE</scope>
    <source>
        <strain evidence="2">VKM B-2555</strain>
    </source>
</reference>
<feature type="domain" description="PIN" evidence="1">
    <location>
        <begin position="5"/>
        <end position="122"/>
    </location>
</feature>
<dbReference type="PANTHER" id="PTHR36173:SF1">
    <property type="entry name" value="RIBONUCLEASE VAPC22"/>
    <property type="match status" value="1"/>
</dbReference>
<evidence type="ECO:0000313" key="3">
    <source>
        <dbReference type="Proteomes" id="UP001143364"/>
    </source>
</evidence>
<name>A0A9W6N239_9HYPH</name>
<dbReference type="InterPro" id="IPR052919">
    <property type="entry name" value="TA_system_RNase"/>
</dbReference>
<dbReference type="Gene3D" id="3.40.50.1010">
    <property type="entry name" value="5'-nuclease"/>
    <property type="match status" value="1"/>
</dbReference>
<dbReference type="RefSeq" id="WP_271202812.1">
    <property type="nucleotide sequence ID" value="NZ_BSFK01000002.1"/>
</dbReference>
<accession>A0A9W6N239</accession>
<proteinExistence type="predicted"/>
<dbReference type="InterPro" id="IPR029060">
    <property type="entry name" value="PIN-like_dom_sf"/>
</dbReference>
<dbReference type="EMBL" id="BSFK01000002">
    <property type="protein sequence ID" value="GLK74830.1"/>
    <property type="molecule type" value="Genomic_DNA"/>
</dbReference>
<evidence type="ECO:0000259" key="1">
    <source>
        <dbReference type="Pfam" id="PF01850"/>
    </source>
</evidence>
<protein>
    <submittedName>
        <fullName evidence="2">PIN domain-containing protein</fullName>
    </submittedName>
</protein>
<keyword evidence="3" id="KW-1185">Reference proteome</keyword>
<dbReference type="AlphaFoldDB" id="A0A9W6N239"/>
<dbReference type="Pfam" id="PF01850">
    <property type="entry name" value="PIN"/>
    <property type="match status" value="1"/>
</dbReference>
<dbReference type="InterPro" id="IPR002716">
    <property type="entry name" value="PIN_dom"/>
</dbReference>
<comment type="caution">
    <text evidence="2">The sequence shown here is derived from an EMBL/GenBank/DDBJ whole genome shotgun (WGS) entry which is preliminary data.</text>
</comment>
<dbReference type="InterPro" id="IPR041705">
    <property type="entry name" value="PIN_Sll0205"/>
</dbReference>
<dbReference type="CDD" id="cd09872">
    <property type="entry name" value="PIN_Sll0205-like"/>
    <property type="match status" value="1"/>
</dbReference>
<evidence type="ECO:0000313" key="2">
    <source>
        <dbReference type="EMBL" id="GLK74830.1"/>
    </source>
</evidence>
<sequence length="138" mass="14643">MKTGVLLDTCAVIWVAEGADIAESALRLIETTLKSGAPVFVSPMTAWEVGLLAARGRIVLSRRPEDWFAAFMATAGVKAAPLSPDILIASSFLPGRPPNDPVDRIMAATARVLACPLVTRDRLLLGYGEEGHVRTAAC</sequence>
<dbReference type="PANTHER" id="PTHR36173">
    <property type="entry name" value="RIBONUCLEASE VAPC16-RELATED"/>
    <property type="match status" value="1"/>
</dbReference>
<dbReference type="SUPFAM" id="SSF88723">
    <property type="entry name" value="PIN domain-like"/>
    <property type="match status" value="1"/>
</dbReference>
<gene>
    <name evidence="2" type="ORF">GCM10008171_00820</name>
</gene>
<dbReference type="Proteomes" id="UP001143364">
    <property type="component" value="Unassembled WGS sequence"/>
</dbReference>
<reference evidence="2" key="2">
    <citation type="submission" date="2023-01" db="EMBL/GenBank/DDBJ databases">
        <authorList>
            <person name="Sun Q."/>
            <person name="Evtushenko L."/>
        </authorList>
    </citation>
    <scope>NUCLEOTIDE SEQUENCE</scope>
    <source>
        <strain evidence="2">VKM B-2555</strain>
    </source>
</reference>